<dbReference type="AlphaFoldDB" id="A0A183B8K0"/>
<dbReference type="Proteomes" id="UP000272942">
    <property type="component" value="Unassembled WGS sequence"/>
</dbReference>
<keyword evidence="2" id="KW-1185">Reference proteome</keyword>
<reference evidence="3" key="1">
    <citation type="submission" date="2016-06" db="UniProtKB">
        <authorList>
            <consortium name="WormBaseParasite"/>
        </authorList>
    </citation>
    <scope>IDENTIFICATION</scope>
</reference>
<evidence type="ECO:0000313" key="1">
    <source>
        <dbReference type="EMBL" id="VDP92807.1"/>
    </source>
</evidence>
<sequence length="179" mass="20315">MLRNHCTRLIRENKVKYQEPLAQNFISNPKLLYQHVNSIRKVKFTIPVLSSAGRVAATPTEAAETLKIHCFNVFAEPQVGGLQLPQRLYHLPHPSPTYVSFTAESFKAKLMALRKNAKPGVDNIHPKSLIFLAHHISKPLATLFQRMFDQATLPEPWKQGVIRPYTKVVLVVTPRTTDL</sequence>
<evidence type="ECO:0000313" key="2">
    <source>
        <dbReference type="Proteomes" id="UP000272942"/>
    </source>
</evidence>
<name>A0A183B8K0_9TREM</name>
<evidence type="ECO:0000313" key="3">
    <source>
        <dbReference type="WBParaSite" id="ECPE_0001557501-mRNA-1"/>
    </source>
</evidence>
<dbReference type="WBParaSite" id="ECPE_0001557501-mRNA-1">
    <property type="protein sequence ID" value="ECPE_0001557501-mRNA-1"/>
    <property type="gene ID" value="ECPE_0001557501"/>
</dbReference>
<accession>A0A183B8K0</accession>
<protein>
    <submittedName>
        <fullName evidence="3">RNA-directed DNA polymerase from transposon X-element</fullName>
    </submittedName>
</protein>
<proteinExistence type="predicted"/>
<dbReference type="OrthoDB" id="410381at2759"/>
<dbReference type="PANTHER" id="PTHR33395:SF22">
    <property type="entry name" value="REVERSE TRANSCRIPTASE DOMAIN-CONTAINING PROTEIN"/>
    <property type="match status" value="1"/>
</dbReference>
<dbReference type="PANTHER" id="PTHR33395">
    <property type="entry name" value="TRANSCRIPTASE, PUTATIVE-RELATED-RELATED"/>
    <property type="match status" value="1"/>
</dbReference>
<gene>
    <name evidence="1" type="ORF">ECPE_LOCUS15535</name>
</gene>
<organism evidence="3">
    <name type="scientific">Echinostoma caproni</name>
    <dbReference type="NCBI Taxonomy" id="27848"/>
    <lineage>
        <taxon>Eukaryota</taxon>
        <taxon>Metazoa</taxon>
        <taxon>Spiralia</taxon>
        <taxon>Lophotrochozoa</taxon>
        <taxon>Platyhelminthes</taxon>
        <taxon>Trematoda</taxon>
        <taxon>Digenea</taxon>
        <taxon>Plagiorchiida</taxon>
        <taxon>Echinostomata</taxon>
        <taxon>Echinostomatoidea</taxon>
        <taxon>Echinostomatidae</taxon>
        <taxon>Echinostoma</taxon>
    </lineage>
</organism>
<reference evidence="1 2" key="2">
    <citation type="submission" date="2018-11" db="EMBL/GenBank/DDBJ databases">
        <authorList>
            <consortium name="Pathogen Informatics"/>
        </authorList>
    </citation>
    <scope>NUCLEOTIDE SEQUENCE [LARGE SCALE GENOMIC DNA]</scope>
    <source>
        <strain evidence="1 2">Egypt</strain>
    </source>
</reference>
<dbReference type="EMBL" id="UZAN01060881">
    <property type="protein sequence ID" value="VDP92807.1"/>
    <property type="molecule type" value="Genomic_DNA"/>
</dbReference>